<feature type="region of interest" description="Disordered" evidence="7">
    <location>
        <begin position="546"/>
        <end position="576"/>
    </location>
</feature>
<gene>
    <name evidence="9" type="primary">kaiC</name>
    <name evidence="9" type="ORF">GO608_14160</name>
</gene>
<dbReference type="EMBL" id="WTVH01000030">
    <property type="protein sequence ID" value="NMF94469.1"/>
    <property type="molecule type" value="Genomic_DNA"/>
</dbReference>
<keyword evidence="4" id="KW-0677">Repeat</keyword>
<protein>
    <recommendedName>
        <fullName evidence="1">non-specific serine/threonine protein kinase</fullName>
        <ecNumber evidence="1">2.7.11.1</ecNumber>
    </recommendedName>
</protein>
<keyword evidence="2" id="KW-0597">Phosphoprotein</keyword>
<evidence type="ECO:0000256" key="3">
    <source>
        <dbReference type="ARBA" id="ARBA00022679"/>
    </source>
</evidence>
<dbReference type="SUPFAM" id="SSF52540">
    <property type="entry name" value="P-loop containing nucleoside triphosphate hydrolases"/>
    <property type="match status" value="2"/>
</dbReference>
<dbReference type="NCBIfam" id="NF006799">
    <property type="entry name" value="PRK09302.1"/>
    <property type="match status" value="1"/>
</dbReference>
<dbReference type="InterPro" id="IPR051347">
    <property type="entry name" value="Circadian_clock_KaiC-rel"/>
</dbReference>
<dbReference type="PANTHER" id="PTHR42926:SF1">
    <property type="entry name" value="CIRCADIAN CLOCK OSCILLATOR PROTEIN KAIC 1"/>
    <property type="match status" value="1"/>
</dbReference>
<dbReference type="PANTHER" id="PTHR42926">
    <property type="match status" value="1"/>
</dbReference>
<dbReference type="InterPro" id="IPR003593">
    <property type="entry name" value="AAA+_ATPase"/>
</dbReference>
<dbReference type="InterPro" id="IPR030665">
    <property type="entry name" value="KaiC"/>
</dbReference>
<evidence type="ECO:0000256" key="2">
    <source>
        <dbReference type="ARBA" id="ARBA00022553"/>
    </source>
</evidence>
<dbReference type="Proteomes" id="UP000601990">
    <property type="component" value="Unassembled WGS sequence"/>
</dbReference>
<dbReference type="InterPro" id="IPR014774">
    <property type="entry name" value="KaiC-like_dom"/>
</dbReference>
<keyword evidence="10" id="KW-1185">Reference proteome</keyword>
<dbReference type="CDD" id="cd19485">
    <property type="entry name" value="KaiC-N"/>
    <property type="match status" value="1"/>
</dbReference>
<name>A0ABX1N5C2_9RHOO</name>
<sequence length="576" mass="63541">MRNYSDIDPAPLEKAPTGIDGFDDITRGGLPRGRPTLVCGSAGCGKTLFGMEFLARGAAEFDEPGVFVAFEETPDELIRNAASVGFDLAALSAQGKLAIEHIYLERSEIEETGEYDLEALFIRLGYAVDQVGAKRIVLDTLEALFAALPNEFILRAELRRLFRWLKQRGLTAVITGERGAGTLTRHGLEEYVSDCVILLDVRMAEQVATRRLRIVKYRGSSHGSNEYPFLIDRGFTVLPITSVGLEHEASDERISTGIAQLDAMLEGKGLYRGSSVLLSGTAGSGKSSIAAHFAQASCARGERCLYFAFEESQQQILRNMRSIGVDLAACLEGGLLAFHNARPTQLGLEMHLALMYKTIRTFRPRMVIVDPISNFMSLGTQIEVRAMFTRLVDYLKTEGITAVFTSLTSGSAIDNLERTETEISSIIDAWLLLRDIETDGERNRAMYILKSRGMAHSNQIREFVLSERGIDLIEVYTGPEGVLTGSARLAREAQTREAQLDRTAQLELTRVRLEHKRHAIEAQVAALHAELAAEAAAFDTALKAEQGRDARFSEDRDRMATQRKKGPFAARQGKGE</sequence>
<dbReference type="Pfam" id="PF06745">
    <property type="entry name" value="ATPase"/>
    <property type="match status" value="2"/>
</dbReference>
<evidence type="ECO:0000256" key="1">
    <source>
        <dbReference type="ARBA" id="ARBA00012513"/>
    </source>
</evidence>
<keyword evidence="5" id="KW-0418">Kinase</keyword>
<evidence type="ECO:0000313" key="10">
    <source>
        <dbReference type="Proteomes" id="UP000601990"/>
    </source>
</evidence>
<dbReference type="InterPro" id="IPR010624">
    <property type="entry name" value="KaiC_dom"/>
</dbReference>
<dbReference type="EC" id="2.7.11.1" evidence="1"/>
<evidence type="ECO:0000256" key="5">
    <source>
        <dbReference type="ARBA" id="ARBA00022777"/>
    </source>
</evidence>
<evidence type="ECO:0000256" key="7">
    <source>
        <dbReference type="SAM" id="MobiDB-lite"/>
    </source>
</evidence>
<evidence type="ECO:0000256" key="4">
    <source>
        <dbReference type="ARBA" id="ARBA00022737"/>
    </source>
</evidence>
<dbReference type="InterPro" id="IPR047221">
    <property type="entry name" value="KaiC_N"/>
</dbReference>
<keyword evidence="6" id="KW-0378">Hydrolase</keyword>
<dbReference type="RefSeq" id="WP_169199693.1">
    <property type="nucleotide sequence ID" value="NZ_WTVH02000010.1"/>
</dbReference>
<feature type="region of interest" description="Disordered" evidence="7">
    <location>
        <begin position="1"/>
        <end position="20"/>
    </location>
</feature>
<dbReference type="Gene3D" id="3.40.50.300">
    <property type="entry name" value="P-loop containing nucleotide triphosphate hydrolases"/>
    <property type="match status" value="2"/>
</dbReference>
<proteinExistence type="predicted"/>
<organism evidence="9 10">
    <name type="scientific">Aromatoleum buckelii</name>
    <dbReference type="NCBI Taxonomy" id="200254"/>
    <lineage>
        <taxon>Bacteria</taxon>
        <taxon>Pseudomonadati</taxon>
        <taxon>Pseudomonadota</taxon>
        <taxon>Betaproteobacteria</taxon>
        <taxon>Rhodocyclales</taxon>
        <taxon>Rhodocyclaceae</taxon>
        <taxon>Aromatoleum</taxon>
    </lineage>
</organism>
<evidence type="ECO:0000256" key="6">
    <source>
        <dbReference type="ARBA" id="ARBA00022801"/>
    </source>
</evidence>
<dbReference type="PROSITE" id="PS51146">
    <property type="entry name" value="KAIC"/>
    <property type="match status" value="2"/>
</dbReference>
<reference evidence="9" key="1">
    <citation type="submission" date="2019-12" db="EMBL/GenBank/DDBJ databases">
        <title>Comparative genomics gives insights into the taxonomy of the Azoarcus-Aromatoleum group and reveals separate origins of nif in the plant-associated Azoarcus and non-plant-associated Aromatoleum sub-groups.</title>
        <authorList>
            <person name="Lafos M."/>
            <person name="Maluk M."/>
            <person name="Batista M."/>
            <person name="Junghare M."/>
            <person name="Carmona M."/>
            <person name="Faoro H."/>
            <person name="Cruz L.M."/>
            <person name="Battistoni F."/>
            <person name="De Souza E."/>
            <person name="Pedrosa F."/>
            <person name="Chen W.-M."/>
            <person name="Poole P.S."/>
            <person name="Dixon R.A."/>
            <person name="James E.K."/>
        </authorList>
    </citation>
    <scope>NUCLEOTIDE SEQUENCE</scope>
    <source>
        <strain evidence="9">U120</strain>
    </source>
</reference>
<dbReference type="SMART" id="SM00382">
    <property type="entry name" value="AAA"/>
    <property type="match status" value="2"/>
</dbReference>
<feature type="compositionally biased region" description="Basic and acidic residues" evidence="7">
    <location>
        <begin position="546"/>
        <end position="560"/>
    </location>
</feature>
<evidence type="ECO:0000313" key="9">
    <source>
        <dbReference type="EMBL" id="NMF94469.1"/>
    </source>
</evidence>
<feature type="domain" description="KaiC" evidence="8">
    <location>
        <begin position="13"/>
        <end position="251"/>
    </location>
</feature>
<dbReference type="InterPro" id="IPR027417">
    <property type="entry name" value="P-loop_NTPase"/>
</dbReference>
<dbReference type="PIRSF" id="PIRSF039117">
    <property type="entry name" value="KaiC"/>
    <property type="match status" value="1"/>
</dbReference>
<evidence type="ECO:0000259" key="8">
    <source>
        <dbReference type="PROSITE" id="PS51146"/>
    </source>
</evidence>
<keyword evidence="3" id="KW-0808">Transferase</keyword>
<comment type="caution">
    <text evidence="9">The sequence shown here is derived from an EMBL/GenBank/DDBJ whole genome shotgun (WGS) entry which is preliminary data.</text>
</comment>
<feature type="domain" description="KaiC" evidence="8">
    <location>
        <begin position="252"/>
        <end position="486"/>
    </location>
</feature>
<accession>A0ABX1N5C2</accession>